<evidence type="ECO:0000256" key="2">
    <source>
        <dbReference type="ARBA" id="ARBA00005182"/>
    </source>
</evidence>
<dbReference type="EMBL" id="JBHTLK010000144">
    <property type="protein sequence ID" value="MFD1150193.1"/>
    <property type="molecule type" value="Genomic_DNA"/>
</dbReference>
<comment type="caution">
    <text evidence="10">The sequence shown here is derived from an EMBL/GenBank/DDBJ whole genome shotgun (WGS) entry which is preliminary data.</text>
</comment>
<protein>
    <recommendedName>
        <fullName evidence="9">AlgX/AlgJ SGNH hydrolase-like domain-containing protein</fullName>
    </recommendedName>
</protein>
<dbReference type="RefSeq" id="WP_380726064.1">
    <property type="nucleotide sequence ID" value="NZ_JBHTLK010000144.1"/>
</dbReference>
<dbReference type="Pfam" id="PF16822">
    <property type="entry name" value="ALGX"/>
    <property type="match status" value="1"/>
</dbReference>
<feature type="region of interest" description="Disordered" evidence="7">
    <location>
        <begin position="114"/>
        <end position="147"/>
    </location>
</feature>
<evidence type="ECO:0000256" key="7">
    <source>
        <dbReference type="SAM" id="MobiDB-lite"/>
    </source>
</evidence>
<evidence type="ECO:0000256" key="3">
    <source>
        <dbReference type="ARBA" id="ARBA00022679"/>
    </source>
</evidence>
<evidence type="ECO:0000256" key="8">
    <source>
        <dbReference type="SAM" id="Phobius"/>
    </source>
</evidence>
<reference evidence="11" key="1">
    <citation type="journal article" date="2019" name="Int. J. Syst. Evol. Microbiol.">
        <title>The Global Catalogue of Microorganisms (GCM) 10K type strain sequencing project: providing services to taxonomists for standard genome sequencing and annotation.</title>
        <authorList>
            <consortium name="The Broad Institute Genomics Platform"/>
            <consortium name="The Broad Institute Genome Sequencing Center for Infectious Disease"/>
            <person name="Wu L."/>
            <person name="Ma J."/>
        </authorList>
    </citation>
    <scope>NUCLEOTIDE SEQUENCE [LARGE SCALE GENOMIC DNA]</scope>
    <source>
        <strain evidence="11">CCUG 60214</strain>
    </source>
</reference>
<evidence type="ECO:0000313" key="10">
    <source>
        <dbReference type="EMBL" id="MFD1150193.1"/>
    </source>
</evidence>
<comment type="pathway">
    <text evidence="2">Glycan biosynthesis; alginate biosynthesis.</text>
</comment>
<evidence type="ECO:0000259" key="9">
    <source>
        <dbReference type="Pfam" id="PF16822"/>
    </source>
</evidence>
<gene>
    <name evidence="10" type="ORF">ACFQ3T_23920</name>
</gene>
<keyword evidence="3" id="KW-0808">Transferase</keyword>
<dbReference type="Proteomes" id="UP001597168">
    <property type="component" value="Unassembled WGS sequence"/>
</dbReference>
<proteinExistence type="predicted"/>
<keyword evidence="11" id="KW-1185">Reference proteome</keyword>
<keyword evidence="8" id="KW-1133">Transmembrane helix</keyword>
<evidence type="ECO:0000256" key="5">
    <source>
        <dbReference type="ARBA" id="ARBA00022764"/>
    </source>
</evidence>
<evidence type="ECO:0000256" key="4">
    <source>
        <dbReference type="ARBA" id="ARBA00022729"/>
    </source>
</evidence>
<feature type="region of interest" description="Disordered" evidence="7">
    <location>
        <begin position="1"/>
        <end position="36"/>
    </location>
</feature>
<name>A0ABW3QZG1_9PSEU</name>
<organism evidence="10 11">
    <name type="scientific">Saccharothrix hoggarensis</name>
    <dbReference type="NCBI Taxonomy" id="913853"/>
    <lineage>
        <taxon>Bacteria</taxon>
        <taxon>Bacillati</taxon>
        <taxon>Actinomycetota</taxon>
        <taxon>Actinomycetes</taxon>
        <taxon>Pseudonocardiales</taxon>
        <taxon>Pseudonocardiaceae</taxon>
        <taxon>Saccharothrix</taxon>
    </lineage>
</organism>
<sequence length="437" mass="47404">MGVDDEFNGRSRTPSPLPAVHESQLPREHSLFRPRHSRRQRTALTAAVVFFCTPLVLLGVGVRPAEFENRKLAEFPSISSGFGFFTGLDAWAADHTPLRDKAVAVANGVSRGVFGESPQAPRSKQQDVGGPIPVPPKDPSADRPDPTAYVRAIEGKDDWLYLGFDVEAGCEPNLPLPEMFGRLVRLRQGVEASGRKFVLVVAPNKSTVVPEHMPARYFGKTCFEQARTEFWNQVGPLTGAVDLRPGLAEAAREAGRPVYSKHDSHWTHEGGVVMARAIADAVQPGLSDDWEVEHGGKVQLPADLSKLLGRTDSVELDAYRIKPDGESVRSKPVKGDPAAAQQVTQDLVPGMSNARVGLLGDSFSFYVAQYLVAGFSDITLQHSDAVNSEPLQVAQMLARQDVVVLEVAERNLVGGINPLLNPSVIDLIAAELAKHPR</sequence>
<feature type="domain" description="AlgX/AlgJ SGNH hydrolase-like" evidence="9">
    <location>
        <begin position="153"/>
        <end position="365"/>
    </location>
</feature>
<keyword evidence="5" id="KW-0574">Periplasm</keyword>
<comment type="subcellular location">
    <subcellularLocation>
        <location evidence="1">Periplasm</location>
    </subcellularLocation>
</comment>
<keyword evidence="8" id="KW-0812">Transmembrane</keyword>
<keyword evidence="6" id="KW-0016">Alginate biosynthesis</keyword>
<keyword evidence="4" id="KW-0732">Signal</keyword>
<feature type="transmembrane region" description="Helical" evidence="8">
    <location>
        <begin position="43"/>
        <end position="62"/>
    </location>
</feature>
<evidence type="ECO:0000256" key="1">
    <source>
        <dbReference type="ARBA" id="ARBA00004418"/>
    </source>
</evidence>
<keyword evidence="8" id="KW-0472">Membrane</keyword>
<evidence type="ECO:0000313" key="11">
    <source>
        <dbReference type="Proteomes" id="UP001597168"/>
    </source>
</evidence>
<dbReference type="InterPro" id="IPR031811">
    <property type="entry name" value="ALGX/ALGJ_SGNH-like"/>
</dbReference>
<evidence type="ECO:0000256" key="6">
    <source>
        <dbReference type="ARBA" id="ARBA00022841"/>
    </source>
</evidence>
<accession>A0ABW3QZG1</accession>